<evidence type="ECO:0000313" key="1">
    <source>
        <dbReference type="EMBL" id="KSV57675.1"/>
    </source>
</evidence>
<name>A0A0V8QAR4_9FIRM</name>
<accession>A0A0V8QAR4</accession>
<protein>
    <submittedName>
        <fullName evidence="1">Uncharacterized protein</fullName>
    </submittedName>
</protein>
<comment type="caution">
    <text evidence="1">The sequence shown here is derived from an EMBL/GenBank/DDBJ whole genome shotgun (WGS) entry which is preliminary data.</text>
</comment>
<dbReference type="Proteomes" id="UP000054874">
    <property type="component" value="Unassembled WGS sequence"/>
</dbReference>
<organism evidence="1 2">
    <name type="scientific">Acetivibrio ethanolgignens</name>
    <dbReference type="NCBI Taxonomy" id="290052"/>
    <lineage>
        <taxon>Bacteria</taxon>
        <taxon>Bacillati</taxon>
        <taxon>Bacillota</taxon>
        <taxon>Clostridia</taxon>
        <taxon>Eubacteriales</taxon>
        <taxon>Oscillospiraceae</taxon>
        <taxon>Acetivibrio</taxon>
    </lineage>
</organism>
<dbReference type="AlphaFoldDB" id="A0A0V8QAR4"/>
<reference evidence="1 2" key="1">
    <citation type="submission" date="2015-11" db="EMBL/GenBank/DDBJ databases">
        <title>Butyribacter intestini gen. nov., sp. nov., a butyric acid-producing bacterium of the family Lachnospiraceae isolated from the human faeces.</title>
        <authorList>
            <person name="Zou Y."/>
            <person name="Xue W."/>
            <person name="Luo G."/>
            <person name="Lv M."/>
        </authorList>
    </citation>
    <scope>NUCLEOTIDE SEQUENCE [LARGE SCALE GENOMIC DNA]</scope>
    <source>
        <strain evidence="1 2">ACET-33324</strain>
    </source>
</reference>
<dbReference type="EMBL" id="LNAM01000207">
    <property type="protein sequence ID" value="KSV57675.1"/>
    <property type="molecule type" value="Genomic_DNA"/>
</dbReference>
<proteinExistence type="predicted"/>
<dbReference type="RefSeq" id="WP_058354083.1">
    <property type="nucleotide sequence ID" value="NZ_CABMMD010000207.1"/>
</dbReference>
<gene>
    <name evidence="1" type="ORF">ASU35_15675</name>
</gene>
<dbReference type="STRING" id="290052.ASU35_15675"/>
<evidence type="ECO:0000313" key="2">
    <source>
        <dbReference type="Proteomes" id="UP000054874"/>
    </source>
</evidence>
<keyword evidence="2" id="KW-1185">Reference proteome</keyword>
<dbReference type="OrthoDB" id="9779761at2"/>
<sequence length="107" mass="12057">MPNYGKIGERDLDFIVLYILDKHPNIDTSQLKNYIWHYTEPGGVNLAPLVDRNDTAIDQIVRNIISHRNDSTNNIIFRGLVSYNSGILNITATGQATLDAFIKQKAL</sequence>